<dbReference type="PROSITE" id="PS50293">
    <property type="entry name" value="TPR_REGION"/>
    <property type="match status" value="1"/>
</dbReference>
<accession>A0A1Y2I7I8</accession>
<reference evidence="8 9" key="1">
    <citation type="submission" date="2016-07" db="EMBL/GenBank/DDBJ databases">
        <title>Pervasive Adenine N6-methylation of Active Genes in Fungi.</title>
        <authorList>
            <consortium name="DOE Joint Genome Institute"/>
            <person name="Mondo S.J."/>
            <person name="Dannebaum R.O."/>
            <person name="Kuo R.C."/>
            <person name="Labutti K."/>
            <person name="Haridas S."/>
            <person name="Kuo A."/>
            <person name="Salamov A."/>
            <person name="Ahrendt S.R."/>
            <person name="Lipzen A."/>
            <person name="Sullivan W."/>
            <person name="Andreopoulos W.B."/>
            <person name="Clum A."/>
            <person name="Lindquist E."/>
            <person name="Daum C."/>
            <person name="Ramamoorthy G.K."/>
            <person name="Gryganskyi A."/>
            <person name="Culley D."/>
            <person name="Magnuson J.K."/>
            <person name="James T.Y."/>
            <person name="O'Malley M.A."/>
            <person name="Stajich J.E."/>
            <person name="Spatafora J.W."/>
            <person name="Visel A."/>
            <person name="Grigoriev I.V."/>
        </authorList>
    </citation>
    <scope>NUCLEOTIDE SEQUENCE [LARGE SCALE GENOMIC DNA]</scope>
    <source>
        <strain evidence="8 9">PL171</strain>
    </source>
</reference>
<keyword evidence="2 4" id="KW-0802">TPR repeat</keyword>
<evidence type="ECO:0000259" key="7">
    <source>
        <dbReference type="Pfam" id="PF18972"/>
    </source>
</evidence>
<dbReference type="GO" id="GO:0006457">
    <property type="term" value="P:protein folding"/>
    <property type="evidence" value="ECO:0007669"/>
    <property type="project" value="TreeGrafter"/>
</dbReference>
<dbReference type="AlphaFoldDB" id="A0A1Y2I7I8"/>
<evidence type="ECO:0000313" key="9">
    <source>
        <dbReference type="Proteomes" id="UP000193411"/>
    </source>
</evidence>
<comment type="similarity">
    <text evidence="3">Belongs to the TTC4 family.</text>
</comment>
<feature type="repeat" description="TPR" evidence="4">
    <location>
        <begin position="184"/>
        <end position="217"/>
    </location>
</feature>
<comment type="caution">
    <text evidence="8">The sequence shown here is derived from an EMBL/GenBank/DDBJ whole genome shotgun (WGS) entry which is preliminary data.</text>
</comment>
<dbReference type="GO" id="GO:0030544">
    <property type="term" value="F:Hsp70 protein binding"/>
    <property type="evidence" value="ECO:0007669"/>
    <property type="project" value="TreeGrafter"/>
</dbReference>
<keyword evidence="5" id="KW-0175">Coiled coil</keyword>
<dbReference type="Gene3D" id="1.25.40.10">
    <property type="entry name" value="Tetratricopeptide repeat domain"/>
    <property type="match status" value="1"/>
</dbReference>
<dbReference type="GO" id="GO:0051879">
    <property type="term" value="F:Hsp90 protein binding"/>
    <property type="evidence" value="ECO:0007669"/>
    <property type="project" value="InterPro"/>
</dbReference>
<dbReference type="PANTHER" id="PTHR46035:SF1">
    <property type="entry name" value="TETRATRICOPEPTIDE REPEAT PROTEIN 4"/>
    <property type="match status" value="1"/>
</dbReference>
<gene>
    <name evidence="8" type="ORF">BCR44DRAFT_1422884</name>
</gene>
<name>A0A1Y2I7I8_9FUNG</name>
<dbReference type="Pfam" id="PF00515">
    <property type="entry name" value="TPR_1"/>
    <property type="match status" value="1"/>
</dbReference>
<dbReference type="SMART" id="SM00028">
    <property type="entry name" value="TPR"/>
    <property type="match status" value="2"/>
</dbReference>
<evidence type="ECO:0000256" key="5">
    <source>
        <dbReference type="SAM" id="Coils"/>
    </source>
</evidence>
<dbReference type="InterPro" id="IPR044059">
    <property type="entry name" value="Csn1/TTC4_wheel"/>
</dbReference>
<keyword evidence="9" id="KW-1185">Reference proteome</keyword>
<feature type="domain" description="Cns1/TTC4 wheel" evidence="7">
    <location>
        <begin position="288"/>
        <end position="404"/>
    </location>
</feature>
<dbReference type="PANTHER" id="PTHR46035">
    <property type="entry name" value="TETRATRICOPEPTIDE REPEAT PROTEIN 4"/>
    <property type="match status" value="1"/>
</dbReference>
<evidence type="ECO:0000313" key="8">
    <source>
        <dbReference type="EMBL" id="ORZ41472.1"/>
    </source>
</evidence>
<dbReference type="EMBL" id="MCFL01000001">
    <property type="protein sequence ID" value="ORZ41472.1"/>
    <property type="molecule type" value="Genomic_DNA"/>
</dbReference>
<dbReference type="STRING" id="765915.A0A1Y2I7I8"/>
<evidence type="ECO:0000256" key="2">
    <source>
        <dbReference type="ARBA" id="ARBA00022803"/>
    </source>
</evidence>
<feature type="region of interest" description="Disordered" evidence="6">
    <location>
        <begin position="1"/>
        <end position="34"/>
    </location>
</feature>
<dbReference type="Proteomes" id="UP000193411">
    <property type="component" value="Unassembled WGS sequence"/>
</dbReference>
<dbReference type="SUPFAM" id="SSF48452">
    <property type="entry name" value="TPR-like"/>
    <property type="match status" value="1"/>
</dbReference>
<organism evidence="8 9">
    <name type="scientific">Catenaria anguillulae PL171</name>
    <dbReference type="NCBI Taxonomy" id="765915"/>
    <lineage>
        <taxon>Eukaryota</taxon>
        <taxon>Fungi</taxon>
        <taxon>Fungi incertae sedis</taxon>
        <taxon>Blastocladiomycota</taxon>
        <taxon>Blastocladiomycetes</taxon>
        <taxon>Blastocladiales</taxon>
        <taxon>Catenariaceae</taxon>
        <taxon>Catenaria</taxon>
    </lineage>
</organism>
<dbReference type="PROSITE" id="PS50005">
    <property type="entry name" value="TPR"/>
    <property type="match status" value="1"/>
</dbReference>
<dbReference type="InterPro" id="IPR011990">
    <property type="entry name" value="TPR-like_helical_dom_sf"/>
</dbReference>
<protein>
    <recommendedName>
        <fullName evidence="7">Cns1/TTC4 wheel domain-containing protein</fullName>
    </recommendedName>
</protein>
<feature type="coiled-coil region" evidence="5">
    <location>
        <begin position="217"/>
        <end position="244"/>
    </location>
</feature>
<dbReference type="InterPro" id="IPR019734">
    <property type="entry name" value="TPR_rpt"/>
</dbReference>
<dbReference type="Pfam" id="PF18972">
    <property type="entry name" value="Wheel"/>
    <property type="match status" value="1"/>
</dbReference>
<evidence type="ECO:0000256" key="4">
    <source>
        <dbReference type="PROSITE-ProRule" id="PRU00339"/>
    </source>
</evidence>
<feature type="compositionally biased region" description="Low complexity" evidence="6">
    <location>
        <begin position="17"/>
        <end position="34"/>
    </location>
</feature>
<dbReference type="GO" id="GO:0005829">
    <property type="term" value="C:cytosol"/>
    <property type="evidence" value="ECO:0007669"/>
    <property type="project" value="TreeGrafter"/>
</dbReference>
<sequence>MLNAVVNVSRNPAPLDPTRTQTMTTSPTPAAATPTGDLELDIIEAIAKARIGPDGQPIKPSWALSEDKWEEELNSVPLFMRSLPDTADESNPELSALQSLIYDGTPEEIAENFKNQGNEMFRDGRKHFPHAIRFYTQGIDQQCSDNKLNATLYCNRAAVHIEMGNFRKCVNDCIAAIKLNPALVKAYYRMGRAYTKLDKFDEAVAALSRAITLDPENGTVKVALEEAQKKLDEASAQQADRLRQQELQAEVDKLVAQAIERAGIKTATLATHVPAAEYASHRPIYDVANDSLSFPCLVLYPEFNQSDFITHFDIGSTFLDQLRPILDEAGAAPWDPEHTYKTSTTDVYFLTFDTDPNKRRLVKVGKKLSLHTVLKSSWSRVVNGVVEFLVLHRDNKFCNEYVEKYRARAGK</sequence>
<evidence type="ECO:0000256" key="6">
    <source>
        <dbReference type="SAM" id="MobiDB-lite"/>
    </source>
</evidence>
<feature type="compositionally biased region" description="Polar residues" evidence="6">
    <location>
        <begin position="1"/>
        <end position="10"/>
    </location>
</feature>
<keyword evidence="1" id="KW-0677">Repeat</keyword>
<evidence type="ECO:0000256" key="3">
    <source>
        <dbReference type="ARBA" id="ARBA00023602"/>
    </source>
</evidence>
<dbReference type="GO" id="GO:0005634">
    <property type="term" value="C:nucleus"/>
    <property type="evidence" value="ECO:0007669"/>
    <property type="project" value="TreeGrafter"/>
</dbReference>
<dbReference type="Pfam" id="PF13181">
    <property type="entry name" value="TPR_8"/>
    <property type="match status" value="1"/>
</dbReference>
<dbReference type="OrthoDB" id="420195at2759"/>
<evidence type="ECO:0000256" key="1">
    <source>
        <dbReference type="ARBA" id="ARBA00022737"/>
    </source>
</evidence>
<proteinExistence type="inferred from homology"/>